<comment type="caution">
    <text evidence="1">The sequence shown here is derived from an EMBL/GenBank/DDBJ whole genome shotgun (WGS) entry which is preliminary data.</text>
</comment>
<proteinExistence type="predicted"/>
<accession>A0A919KHW2</accession>
<keyword evidence="2" id="KW-1185">Reference proteome</keyword>
<name>A0A919KHW2_9XANT</name>
<evidence type="ECO:0000313" key="1">
    <source>
        <dbReference type="EMBL" id="GHH52412.1"/>
    </source>
</evidence>
<dbReference type="RefSeq" id="WP_434029042.1">
    <property type="nucleotide sequence ID" value="NZ_BNBA01000010.1"/>
</dbReference>
<sequence length="55" mass="6920">MTNELFHRPPRRMLQPTKDQLREHIAQLAEENIRLRADIERLRTPWWQRIFRRKA</sequence>
<reference evidence="1" key="1">
    <citation type="journal article" date="2014" name="Int. J. Syst. Evol. Microbiol.">
        <title>Complete genome sequence of Corynebacterium casei LMG S-19264T (=DSM 44701T), isolated from a smear-ripened cheese.</title>
        <authorList>
            <consortium name="US DOE Joint Genome Institute (JGI-PGF)"/>
            <person name="Walter F."/>
            <person name="Albersmeier A."/>
            <person name="Kalinowski J."/>
            <person name="Ruckert C."/>
        </authorList>
    </citation>
    <scope>NUCLEOTIDE SEQUENCE</scope>
    <source>
        <strain evidence="1">JCM 13306</strain>
    </source>
</reference>
<reference evidence="1" key="2">
    <citation type="submission" date="2020-09" db="EMBL/GenBank/DDBJ databases">
        <authorList>
            <person name="Sun Q."/>
            <person name="Ohkuma M."/>
        </authorList>
    </citation>
    <scope>NUCLEOTIDE SEQUENCE</scope>
    <source>
        <strain evidence="1">JCM 13306</strain>
    </source>
</reference>
<gene>
    <name evidence="1" type="ORF">GCM10009090_16130</name>
</gene>
<evidence type="ECO:0000313" key="2">
    <source>
        <dbReference type="Proteomes" id="UP000623958"/>
    </source>
</evidence>
<dbReference type="AlphaFoldDB" id="A0A919KHW2"/>
<dbReference type="Proteomes" id="UP000623958">
    <property type="component" value="Unassembled WGS sequence"/>
</dbReference>
<dbReference type="EMBL" id="BNBA01000010">
    <property type="protein sequence ID" value="GHH52412.1"/>
    <property type="molecule type" value="Genomic_DNA"/>
</dbReference>
<protein>
    <submittedName>
        <fullName evidence="1">Uncharacterized protein</fullName>
    </submittedName>
</protein>
<organism evidence="1 2">
    <name type="scientific">Xanthomonas boreopolis</name>
    <dbReference type="NCBI Taxonomy" id="86183"/>
    <lineage>
        <taxon>Bacteria</taxon>
        <taxon>Pseudomonadati</taxon>
        <taxon>Pseudomonadota</taxon>
        <taxon>Gammaproteobacteria</taxon>
        <taxon>Lysobacterales</taxon>
        <taxon>Lysobacteraceae</taxon>
        <taxon>Xanthomonas</taxon>
    </lineage>
</organism>